<dbReference type="AlphaFoldDB" id="A0A814R7N4"/>
<protein>
    <submittedName>
        <fullName evidence="6">Uncharacterized protein</fullName>
    </submittedName>
</protein>
<evidence type="ECO:0000313" key="7">
    <source>
        <dbReference type="EMBL" id="CAF1461047.1"/>
    </source>
</evidence>
<keyword evidence="3 5" id="KW-1133">Transmembrane helix</keyword>
<dbReference type="EMBL" id="CAJNOR010003933">
    <property type="protein sequence ID" value="CAF1461047.1"/>
    <property type="molecule type" value="Genomic_DNA"/>
</dbReference>
<dbReference type="PANTHER" id="PTHR11040">
    <property type="entry name" value="ZINC/IRON TRANSPORTER"/>
    <property type="match status" value="1"/>
</dbReference>
<proteinExistence type="predicted"/>
<feature type="transmembrane region" description="Helical" evidence="5">
    <location>
        <begin position="245"/>
        <end position="271"/>
    </location>
</feature>
<name>A0A814R7N4_ADIRI</name>
<dbReference type="GO" id="GO:0005385">
    <property type="term" value="F:zinc ion transmembrane transporter activity"/>
    <property type="evidence" value="ECO:0007669"/>
    <property type="project" value="TreeGrafter"/>
</dbReference>
<evidence type="ECO:0000256" key="4">
    <source>
        <dbReference type="ARBA" id="ARBA00023136"/>
    </source>
</evidence>
<dbReference type="Pfam" id="PF02535">
    <property type="entry name" value="Zip"/>
    <property type="match status" value="1"/>
</dbReference>
<sequence>MDITGVKLILSLVFFLSTFLCLTIPICLYSRLKSRSTRSHLSFISVNTFISCITCVGGGIFLGACLLDLLPEVISHINMTLKDEFQYDNQASKHYPIAELLIAGGFFLVLFVEQITLSCHSNSTRSIAQLSKKPTVIMAHDDDDDETSFINDQNPLVTKPSSTEHLFDISEHKDDLLINQNRVSYTRNFVLILSLIIHSVFEGIALGSTKESKLFFELFFAIIIHKSIITFSVGLKLMNLSNKRLVYFASFLLSIATPVGILIVITVQELLPNNRGAKLTHEVLRAFACGTFFYITFLDVLPHELNLNSHPRHSTSNRHRFLKTFCIFIGFSFIALLSFLMK</sequence>
<evidence type="ECO:0000313" key="6">
    <source>
        <dbReference type="EMBL" id="CAF1128274.1"/>
    </source>
</evidence>
<evidence type="ECO:0000313" key="8">
    <source>
        <dbReference type="Proteomes" id="UP000663828"/>
    </source>
</evidence>
<dbReference type="PANTHER" id="PTHR11040:SF140">
    <property type="entry name" value="ZRT (ZRT), IRT- (IRT-) LIKE PROTEIN TRANSPORTER"/>
    <property type="match status" value="1"/>
</dbReference>
<dbReference type="GO" id="GO:0005886">
    <property type="term" value="C:plasma membrane"/>
    <property type="evidence" value="ECO:0007669"/>
    <property type="project" value="TreeGrafter"/>
</dbReference>
<dbReference type="Proteomes" id="UP000663828">
    <property type="component" value="Unassembled WGS sequence"/>
</dbReference>
<dbReference type="OrthoDB" id="448280at2759"/>
<organism evidence="6 9">
    <name type="scientific">Adineta ricciae</name>
    <name type="common">Rotifer</name>
    <dbReference type="NCBI Taxonomy" id="249248"/>
    <lineage>
        <taxon>Eukaryota</taxon>
        <taxon>Metazoa</taxon>
        <taxon>Spiralia</taxon>
        <taxon>Gnathifera</taxon>
        <taxon>Rotifera</taxon>
        <taxon>Eurotatoria</taxon>
        <taxon>Bdelloidea</taxon>
        <taxon>Adinetida</taxon>
        <taxon>Adinetidae</taxon>
        <taxon>Adineta</taxon>
    </lineage>
</organism>
<feature type="transmembrane region" description="Helical" evidence="5">
    <location>
        <begin position="41"/>
        <end position="74"/>
    </location>
</feature>
<accession>A0A814R7N4</accession>
<feature type="transmembrane region" description="Helical" evidence="5">
    <location>
        <begin position="283"/>
        <end position="301"/>
    </location>
</feature>
<keyword evidence="8" id="KW-1185">Reference proteome</keyword>
<comment type="caution">
    <text evidence="6">The sequence shown here is derived from an EMBL/GenBank/DDBJ whole genome shotgun (WGS) entry which is preliminary data.</text>
</comment>
<dbReference type="EMBL" id="CAJNOJ010000108">
    <property type="protein sequence ID" value="CAF1128274.1"/>
    <property type="molecule type" value="Genomic_DNA"/>
</dbReference>
<gene>
    <name evidence="6" type="ORF">EDS130_LOCUS21434</name>
    <name evidence="7" type="ORF">XAT740_LOCUS37437</name>
</gene>
<keyword evidence="2 5" id="KW-0812">Transmembrane</keyword>
<feature type="transmembrane region" description="Helical" evidence="5">
    <location>
        <begin position="6"/>
        <end position="29"/>
    </location>
</feature>
<feature type="transmembrane region" description="Helical" evidence="5">
    <location>
        <begin position="94"/>
        <end position="112"/>
    </location>
</feature>
<reference evidence="6" key="1">
    <citation type="submission" date="2021-02" db="EMBL/GenBank/DDBJ databases">
        <authorList>
            <person name="Nowell W R."/>
        </authorList>
    </citation>
    <scope>NUCLEOTIDE SEQUENCE</scope>
</reference>
<feature type="transmembrane region" description="Helical" evidence="5">
    <location>
        <begin position="189"/>
        <end position="208"/>
    </location>
</feature>
<evidence type="ECO:0000256" key="3">
    <source>
        <dbReference type="ARBA" id="ARBA00022989"/>
    </source>
</evidence>
<dbReference type="InterPro" id="IPR003689">
    <property type="entry name" value="ZIP"/>
</dbReference>
<evidence type="ECO:0000256" key="2">
    <source>
        <dbReference type="ARBA" id="ARBA00022692"/>
    </source>
</evidence>
<comment type="subcellular location">
    <subcellularLocation>
        <location evidence="1">Membrane</location>
        <topology evidence="1">Multi-pass membrane protein</topology>
    </subcellularLocation>
</comment>
<feature type="transmembrane region" description="Helical" evidence="5">
    <location>
        <begin position="214"/>
        <end position="233"/>
    </location>
</feature>
<evidence type="ECO:0000313" key="9">
    <source>
        <dbReference type="Proteomes" id="UP000663852"/>
    </source>
</evidence>
<evidence type="ECO:0000256" key="5">
    <source>
        <dbReference type="SAM" id="Phobius"/>
    </source>
</evidence>
<dbReference type="Proteomes" id="UP000663852">
    <property type="component" value="Unassembled WGS sequence"/>
</dbReference>
<keyword evidence="4 5" id="KW-0472">Membrane</keyword>
<feature type="transmembrane region" description="Helical" evidence="5">
    <location>
        <begin position="321"/>
        <end position="341"/>
    </location>
</feature>
<evidence type="ECO:0000256" key="1">
    <source>
        <dbReference type="ARBA" id="ARBA00004141"/>
    </source>
</evidence>